<dbReference type="CDD" id="cd02440">
    <property type="entry name" value="AdoMet_MTases"/>
    <property type="match status" value="1"/>
</dbReference>
<feature type="region of interest" description="Disordered" evidence="1">
    <location>
        <begin position="46"/>
        <end position="65"/>
    </location>
</feature>
<dbReference type="AlphaFoldDB" id="A0AAX4K1Y4"/>
<dbReference type="RefSeq" id="XP_066077675.1">
    <property type="nucleotide sequence ID" value="XM_066221578.1"/>
</dbReference>
<proteinExistence type="predicted"/>
<sequence length="310" mass="34786">MSKWNPQEWLEASSLEYYLGTEEVTKPAGLKLLEQSGIISIQPKLSSHSGLIPSSSSTPSVTSDKGHDGEIIKVFDEGAGLGQVTSQLIEHLLKISNKPLDRYQILLGDHDDSLLSELEKRQQTFEGWSNVTEIEKLDGVALHKPDNTFDYLFGNFLYFLLSDPIKGLEESIRVLKPNGVLGFSTWAYSGPFHLLQHAIALLPNYPFNPNPPPPGGNWMHPQWLKQTLESKGMKDIKIEPYEFTQTAESAAEMSRKMHHVVKIVTSKWGSEQRELGWKVFEKIEDLLIREQGKGPVKITSVALIVTARKP</sequence>
<organism evidence="2 3">
    <name type="scientific">Kwoniella dendrophila CBS 6074</name>
    <dbReference type="NCBI Taxonomy" id="1295534"/>
    <lineage>
        <taxon>Eukaryota</taxon>
        <taxon>Fungi</taxon>
        <taxon>Dikarya</taxon>
        <taxon>Basidiomycota</taxon>
        <taxon>Agaricomycotina</taxon>
        <taxon>Tremellomycetes</taxon>
        <taxon>Tremellales</taxon>
        <taxon>Cryptococcaceae</taxon>
        <taxon>Kwoniella</taxon>
    </lineage>
</organism>
<reference evidence="2 3" key="1">
    <citation type="submission" date="2024-01" db="EMBL/GenBank/DDBJ databases">
        <title>Comparative genomics of Cryptococcus and Kwoniella reveals pathogenesis evolution and contrasting modes of karyotype evolution via chromosome fusion or intercentromeric recombination.</title>
        <authorList>
            <person name="Coelho M.A."/>
            <person name="David-Palma M."/>
            <person name="Shea T."/>
            <person name="Bowers K."/>
            <person name="McGinley-Smith S."/>
            <person name="Mohammad A.W."/>
            <person name="Gnirke A."/>
            <person name="Yurkov A.M."/>
            <person name="Nowrousian M."/>
            <person name="Sun S."/>
            <person name="Cuomo C.A."/>
            <person name="Heitman J."/>
        </authorList>
    </citation>
    <scope>NUCLEOTIDE SEQUENCE [LARGE SCALE GENOMIC DNA]</scope>
    <source>
        <strain evidence="2 3">CBS 6074</strain>
    </source>
</reference>
<name>A0AAX4K1Y4_9TREE</name>
<dbReference type="Gene3D" id="3.40.50.150">
    <property type="entry name" value="Vaccinia Virus protein VP39"/>
    <property type="match status" value="1"/>
</dbReference>
<keyword evidence="3" id="KW-1185">Reference proteome</keyword>
<accession>A0AAX4K1Y4</accession>
<evidence type="ECO:0000313" key="2">
    <source>
        <dbReference type="EMBL" id="WWC90912.1"/>
    </source>
</evidence>
<gene>
    <name evidence="2" type="ORF">L201_005850</name>
</gene>
<feature type="compositionally biased region" description="Low complexity" evidence="1">
    <location>
        <begin position="46"/>
        <end position="63"/>
    </location>
</feature>
<dbReference type="Pfam" id="PF01209">
    <property type="entry name" value="Ubie_methyltran"/>
    <property type="match status" value="1"/>
</dbReference>
<evidence type="ECO:0008006" key="4">
    <source>
        <dbReference type="Google" id="ProtNLM"/>
    </source>
</evidence>
<dbReference type="GeneID" id="91096520"/>
<dbReference type="Proteomes" id="UP001355207">
    <property type="component" value="Chromosome 7"/>
</dbReference>
<dbReference type="SUPFAM" id="SSF53335">
    <property type="entry name" value="S-adenosyl-L-methionine-dependent methyltransferases"/>
    <property type="match status" value="1"/>
</dbReference>
<protein>
    <recommendedName>
        <fullName evidence="4">Methyltransferase type 11 domain-containing protein</fullName>
    </recommendedName>
</protein>
<evidence type="ECO:0000313" key="3">
    <source>
        <dbReference type="Proteomes" id="UP001355207"/>
    </source>
</evidence>
<dbReference type="EMBL" id="CP144104">
    <property type="protein sequence ID" value="WWC90912.1"/>
    <property type="molecule type" value="Genomic_DNA"/>
</dbReference>
<dbReference type="InterPro" id="IPR029063">
    <property type="entry name" value="SAM-dependent_MTases_sf"/>
</dbReference>
<evidence type="ECO:0000256" key="1">
    <source>
        <dbReference type="SAM" id="MobiDB-lite"/>
    </source>
</evidence>